<keyword evidence="3" id="KW-0285">Flavoprotein</keyword>
<dbReference type="AlphaFoldDB" id="K9H0D3"/>
<name>K9H0D3_9PROT</name>
<feature type="binding site" evidence="7">
    <location>
        <position position="89"/>
    </location>
    <ligand>
        <name>FAD</name>
        <dbReference type="ChEBI" id="CHEBI:57692"/>
    </ligand>
</feature>
<evidence type="ECO:0000256" key="8">
    <source>
        <dbReference type="PIRSR" id="PIRSR000362-2"/>
    </source>
</evidence>
<evidence type="ECO:0000256" key="3">
    <source>
        <dbReference type="ARBA" id="ARBA00022630"/>
    </source>
</evidence>
<feature type="binding site" evidence="7">
    <location>
        <position position="361"/>
    </location>
    <ligand>
        <name>FAD</name>
        <dbReference type="ChEBI" id="CHEBI:57692"/>
    </ligand>
</feature>
<feature type="domain" description="FAD/NAD(P)-binding" evidence="9">
    <location>
        <begin position="15"/>
        <end position="177"/>
    </location>
</feature>
<feature type="binding site" evidence="8">
    <location>
        <begin position="160"/>
        <end position="163"/>
    </location>
    <ligand>
        <name>NADP(+)</name>
        <dbReference type="ChEBI" id="CHEBI:58349"/>
    </ligand>
</feature>
<feature type="binding site" evidence="7">
    <location>
        <position position="24"/>
    </location>
    <ligand>
        <name>FAD</name>
        <dbReference type="ChEBI" id="CHEBI:57692"/>
    </ligand>
</feature>
<evidence type="ECO:0000256" key="6">
    <source>
        <dbReference type="ARBA" id="ARBA00023002"/>
    </source>
</evidence>
<dbReference type="InterPro" id="IPR021163">
    <property type="entry name" value="Ferredox_Rdtase_adrenod"/>
</dbReference>
<evidence type="ECO:0000313" key="10">
    <source>
        <dbReference type="EMBL" id="EKV31645.1"/>
    </source>
</evidence>
<protein>
    <submittedName>
        <fullName evidence="10">Ferredoxin--NADP(+) reductase</fullName>
    </submittedName>
</protein>
<accession>K9H0D3</accession>
<dbReference type="OrthoDB" id="9803192at2"/>
<keyword evidence="5 8" id="KW-0521">NADP</keyword>
<evidence type="ECO:0000256" key="2">
    <source>
        <dbReference type="ARBA" id="ARBA00008312"/>
    </source>
</evidence>
<dbReference type="InterPro" id="IPR036188">
    <property type="entry name" value="FAD/NAD-bd_sf"/>
</dbReference>
<feature type="binding site" evidence="8">
    <location>
        <position position="368"/>
    </location>
    <ligand>
        <name>NADP(+)</name>
        <dbReference type="ChEBI" id="CHEBI:58349"/>
    </ligand>
</feature>
<dbReference type="SUPFAM" id="SSF51971">
    <property type="entry name" value="Nucleotide-binding domain"/>
    <property type="match status" value="1"/>
</dbReference>
<dbReference type="InterPro" id="IPR023753">
    <property type="entry name" value="FAD/NAD-binding_dom"/>
</dbReference>
<dbReference type="EMBL" id="ANHY01000006">
    <property type="protein sequence ID" value="EKV31645.1"/>
    <property type="molecule type" value="Genomic_DNA"/>
</dbReference>
<sequence length="450" mass="47220">MSASSTAPEVRPAASVCVVGSGPSGLYAVDAVARKRPDAAIDVIDRLPTPFGLVRAGVAPDHLGTKNIVRQFDRALSRPGVRFLGNVTVGRDVSLDELKAGYDAVILAVGAPVDRPLGVAGEDLAAVYGSGAFVGWYNGHPDHAALEPRLPGPSVAVVGNGNVALDIARILAKTPKEMAESDICAHAAKVIEAAPITDIHVIGRRGPVEASFTSAELGELGHLSRARPVVDATVLDGLTTESEDDPRARKVKDKNLEILRAFAARPDAGEPVRIHLHFHAAPREVLNDGSGAAGGLRLERTRVENGRAVGTGETFDLPATTAVTAIGYRCAAVPGLRMDENRGIVANDDGRVEPGVYVTGWARRGPSGVIPTNRTDAMAVAGHVLADLEEVESAKPGPAALDTLLAERGARPVCYDDWKRIDAAEVARAAQGRPREKFVRVEEMLAALDG</sequence>
<evidence type="ECO:0000259" key="9">
    <source>
        <dbReference type="Pfam" id="PF07992"/>
    </source>
</evidence>
<organism evidence="10 11">
    <name type="scientific">Caenispirillum salinarum AK4</name>
    <dbReference type="NCBI Taxonomy" id="1238182"/>
    <lineage>
        <taxon>Bacteria</taxon>
        <taxon>Pseudomonadati</taxon>
        <taxon>Pseudomonadota</taxon>
        <taxon>Alphaproteobacteria</taxon>
        <taxon>Rhodospirillales</taxon>
        <taxon>Novispirillaceae</taxon>
        <taxon>Caenispirillum</taxon>
    </lineage>
</organism>
<feature type="binding site" evidence="8">
    <location>
        <position position="216"/>
    </location>
    <ligand>
        <name>NADP(+)</name>
        <dbReference type="ChEBI" id="CHEBI:58349"/>
    </ligand>
</feature>
<comment type="similarity">
    <text evidence="2">Belongs to the ferredoxin--NADP reductase type 1 family.</text>
</comment>
<evidence type="ECO:0000256" key="5">
    <source>
        <dbReference type="ARBA" id="ARBA00022857"/>
    </source>
</evidence>
<evidence type="ECO:0000256" key="7">
    <source>
        <dbReference type="PIRSR" id="PIRSR000362-1"/>
    </source>
</evidence>
<dbReference type="Gene3D" id="3.40.50.720">
    <property type="entry name" value="NAD(P)-binding Rossmann-like Domain"/>
    <property type="match status" value="1"/>
</dbReference>
<gene>
    <name evidence="10" type="ORF">C882_4018</name>
</gene>
<dbReference type="GO" id="GO:0016491">
    <property type="term" value="F:oxidoreductase activity"/>
    <property type="evidence" value="ECO:0007669"/>
    <property type="project" value="UniProtKB-KW"/>
</dbReference>
<proteinExistence type="inferred from homology"/>
<evidence type="ECO:0000256" key="4">
    <source>
        <dbReference type="ARBA" id="ARBA00022827"/>
    </source>
</evidence>
<dbReference type="Pfam" id="PF07992">
    <property type="entry name" value="Pyr_redox_2"/>
    <property type="match status" value="1"/>
</dbReference>
<dbReference type="PRINTS" id="PR00419">
    <property type="entry name" value="ADXRDTASE"/>
</dbReference>
<evidence type="ECO:0000256" key="1">
    <source>
        <dbReference type="ARBA" id="ARBA00001974"/>
    </source>
</evidence>
<feature type="binding site" evidence="7">
    <location>
        <position position="53"/>
    </location>
    <ligand>
        <name>FAD</name>
        <dbReference type="ChEBI" id="CHEBI:57692"/>
    </ligand>
</feature>
<keyword evidence="6" id="KW-0560">Oxidoreductase</keyword>
<dbReference type="PANTHER" id="PTHR48467:SF1">
    <property type="entry name" value="GLUTAMATE SYNTHASE 1 [NADH], CHLOROPLASTIC-LIKE"/>
    <property type="match status" value="1"/>
</dbReference>
<feature type="binding site" evidence="7">
    <location>
        <begin position="368"/>
        <end position="370"/>
    </location>
    <ligand>
        <name>FAD</name>
        <dbReference type="ChEBI" id="CHEBI:57692"/>
    </ligand>
</feature>
<keyword evidence="11" id="KW-1185">Reference proteome</keyword>
<comment type="cofactor">
    <cofactor evidence="1 7">
        <name>FAD</name>
        <dbReference type="ChEBI" id="CHEBI:57692"/>
    </cofactor>
</comment>
<comment type="caution">
    <text evidence="10">The sequence shown here is derived from an EMBL/GenBank/DDBJ whole genome shotgun (WGS) entry which is preliminary data.</text>
</comment>
<dbReference type="PATRIC" id="fig|1238182.3.peg.1680"/>
<reference evidence="10 11" key="1">
    <citation type="journal article" date="2013" name="Genome Announc.">
        <title>Draft Genome Sequence of an Alphaproteobacterium, Caenispirillum salinarum AK4(T), Isolated from a Solar Saltern.</title>
        <authorList>
            <person name="Khatri I."/>
            <person name="Singh A."/>
            <person name="Korpole S."/>
            <person name="Pinnaka A.K."/>
            <person name="Subramanian S."/>
        </authorList>
    </citation>
    <scope>NUCLEOTIDE SEQUENCE [LARGE SCALE GENOMIC DNA]</scope>
    <source>
        <strain evidence="10 11">AK4</strain>
    </source>
</reference>
<dbReference type="InterPro" id="IPR055275">
    <property type="entry name" value="Ferredox_Rdtase"/>
</dbReference>
<evidence type="ECO:0000313" key="11">
    <source>
        <dbReference type="Proteomes" id="UP000009881"/>
    </source>
</evidence>
<dbReference type="STRING" id="1238182.C882_4018"/>
<keyword evidence="4 7" id="KW-0274">FAD</keyword>
<feature type="binding site" evidence="8">
    <location>
        <begin position="204"/>
        <end position="205"/>
    </location>
    <ligand>
        <name>NADP(+)</name>
        <dbReference type="ChEBI" id="CHEBI:58349"/>
    </ligand>
</feature>
<dbReference type="RefSeq" id="WP_009540126.1">
    <property type="nucleotide sequence ID" value="NZ_ANHY01000006.1"/>
</dbReference>
<dbReference type="Gene3D" id="3.50.50.60">
    <property type="entry name" value="FAD/NAD(P)-binding domain"/>
    <property type="match status" value="1"/>
</dbReference>
<dbReference type="PANTHER" id="PTHR48467">
    <property type="entry name" value="GLUTAMATE SYNTHASE 1 [NADH], CHLOROPLASTIC-LIKE"/>
    <property type="match status" value="1"/>
</dbReference>
<dbReference type="PIRSF" id="PIRSF000362">
    <property type="entry name" value="FNR"/>
    <property type="match status" value="1"/>
</dbReference>
<dbReference type="eggNOG" id="COG0493">
    <property type="taxonomic scope" value="Bacteria"/>
</dbReference>
<dbReference type="Proteomes" id="UP000009881">
    <property type="component" value="Unassembled WGS sequence"/>
</dbReference>